<dbReference type="EnsemblMetazoa" id="CapteT78279">
    <property type="protein sequence ID" value="CapteP78279"/>
    <property type="gene ID" value="CapteG78279"/>
</dbReference>
<sequence length="52" mass="5879">YGHVITDQGVKPNPHKVKAIQAMEPPKDVTTLCSFLRMVNYMSQFTKKLSTV</sequence>
<reference evidence="1 3" key="2">
    <citation type="journal article" date="2013" name="Nature">
        <title>Insights into bilaterian evolution from three spiralian genomes.</title>
        <authorList>
            <person name="Simakov O."/>
            <person name="Marletaz F."/>
            <person name="Cho S.J."/>
            <person name="Edsinger-Gonzales E."/>
            <person name="Havlak P."/>
            <person name="Hellsten U."/>
            <person name="Kuo D.H."/>
            <person name="Larsson T."/>
            <person name="Lv J."/>
            <person name="Arendt D."/>
            <person name="Savage R."/>
            <person name="Osoegawa K."/>
            <person name="de Jong P."/>
            <person name="Grimwood J."/>
            <person name="Chapman J.A."/>
            <person name="Shapiro H."/>
            <person name="Aerts A."/>
            <person name="Otillar R.P."/>
            <person name="Terry A.Y."/>
            <person name="Boore J.L."/>
            <person name="Grigoriev I.V."/>
            <person name="Lindberg D.R."/>
            <person name="Seaver E.C."/>
            <person name="Weisblat D.A."/>
            <person name="Putnam N.H."/>
            <person name="Rokhsar D.S."/>
        </authorList>
    </citation>
    <scope>NUCLEOTIDE SEQUENCE</scope>
    <source>
        <strain evidence="1 3">I ESC-2004</strain>
    </source>
</reference>
<dbReference type="Proteomes" id="UP000014760">
    <property type="component" value="Unassembled WGS sequence"/>
</dbReference>
<evidence type="ECO:0008006" key="4">
    <source>
        <dbReference type="Google" id="ProtNLM"/>
    </source>
</evidence>
<gene>
    <name evidence="1" type="ORF">CAPTEDRAFT_78279</name>
</gene>
<keyword evidence="3" id="KW-1185">Reference proteome</keyword>
<evidence type="ECO:0000313" key="3">
    <source>
        <dbReference type="Proteomes" id="UP000014760"/>
    </source>
</evidence>
<dbReference type="PANTHER" id="PTHR33064:SF29">
    <property type="entry name" value="PEPTIDASE A2 DOMAIN-CONTAINING PROTEIN-RELATED"/>
    <property type="match status" value="1"/>
</dbReference>
<evidence type="ECO:0000313" key="2">
    <source>
        <dbReference type="EnsemblMetazoa" id="CapteP78279"/>
    </source>
</evidence>
<dbReference type="AlphaFoldDB" id="R7VIF4"/>
<feature type="non-terminal residue" evidence="1">
    <location>
        <position position="52"/>
    </location>
</feature>
<dbReference type="InterPro" id="IPR043502">
    <property type="entry name" value="DNA/RNA_pol_sf"/>
</dbReference>
<reference evidence="2" key="3">
    <citation type="submission" date="2015-06" db="UniProtKB">
        <authorList>
            <consortium name="EnsemblMetazoa"/>
        </authorList>
    </citation>
    <scope>IDENTIFICATION</scope>
</reference>
<feature type="non-terminal residue" evidence="1">
    <location>
        <position position="1"/>
    </location>
</feature>
<dbReference type="Gene3D" id="3.30.70.270">
    <property type="match status" value="1"/>
</dbReference>
<dbReference type="InterPro" id="IPR051320">
    <property type="entry name" value="Viral_Replic_Matur_Polypro"/>
</dbReference>
<protein>
    <recommendedName>
        <fullName evidence="4">Reverse transcriptase domain-containing protein</fullName>
    </recommendedName>
</protein>
<accession>R7VIF4</accession>
<organism evidence="1">
    <name type="scientific">Capitella teleta</name>
    <name type="common">Polychaete worm</name>
    <dbReference type="NCBI Taxonomy" id="283909"/>
    <lineage>
        <taxon>Eukaryota</taxon>
        <taxon>Metazoa</taxon>
        <taxon>Spiralia</taxon>
        <taxon>Lophotrochozoa</taxon>
        <taxon>Annelida</taxon>
        <taxon>Polychaeta</taxon>
        <taxon>Sedentaria</taxon>
        <taxon>Scolecida</taxon>
        <taxon>Capitellidae</taxon>
        <taxon>Capitella</taxon>
    </lineage>
</organism>
<dbReference type="InterPro" id="IPR043128">
    <property type="entry name" value="Rev_trsase/Diguanyl_cyclase"/>
</dbReference>
<proteinExistence type="predicted"/>
<name>R7VIF4_CAPTE</name>
<evidence type="ECO:0000313" key="1">
    <source>
        <dbReference type="EMBL" id="ELU18322.1"/>
    </source>
</evidence>
<reference evidence="3" key="1">
    <citation type="submission" date="2012-12" db="EMBL/GenBank/DDBJ databases">
        <authorList>
            <person name="Hellsten U."/>
            <person name="Grimwood J."/>
            <person name="Chapman J.A."/>
            <person name="Shapiro H."/>
            <person name="Aerts A."/>
            <person name="Otillar R.P."/>
            <person name="Terry A.Y."/>
            <person name="Boore J.L."/>
            <person name="Simakov O."/>
            <person name="Marletaz F."/>
            <person name="Cho S.-J."/>
            <person name="Edsinger-Gonzales E."/>
            <person name="Havlak P."/>
            <person name="Kuo D.-H."/>
            <person name="Larsson T."/>
            <person name="Lv J."/>
            <person name="Arendt D."/>
            <person name="Savage R."/>
            <person name="Osoegawa K."/>
            <person name="de Jong P."/>
            <person name="Lindberg D.R."/>
            <person name="Seaver E.C."/>
            <person name="Weisblat D.A."/>
            <person name="Putnam N.H."/>
            <person name="Grigoriev I.V."/>
            <person name="Rokhsar D.S."/>
        </authorList>
    </citation>
    <scope>NUCLEOTIDE SEQUENCE</scope>
    <source>
        <strain evidence="3">I ESC-2004</strain>
    </source>
</reference>
<dbReference type="OrthoDB" id="6254850at2759"/>
<dbReference type="HOGENOM" id="CLU_3093360_0_0_1"/>
<dbReference type="PANTHER" id="PTHR33064">
    <property type="entry name" value="POL PROTEIN"/>
    <property type="match status" value="1"/>
</dbReference>
<dbReference type="EMBL" id="AMQN01016374">
    <property type="status" value="NOT_ANNOTATED_CDS"/>
    <property type="molecule type" value="Genomic_DNA"/>
</dbReference>
<dbReference type="EMBL" id="KB291997">
    <property type="protein sequence ID" value="ELU18322.1"/>
    <property type="molecule type" value="Genomic_DNA"/>
</dbReference>
<dbReference type="SUPFAM" id="SSF56672">
    <property type="entry name" value="DNA/RNA polymerases"/>
    <property type="match status" value="1"/>
</dbReference>